<gene>
    <name evidence="1" type="ORF">EDD61_1293</name>
</gene>
<accession>A0A4R3SWJ6</accession>
<dbReference type="EMBL" id="SMBP01000029">
    <property type="protein sequence ID" value="TCU52934.1"/>
    <property type="molecule type" value="Genomic_DNA"/>
</dbReference>
<dbReference type="RefSeq" id="WP_008979731.1">
    <property type="nucleotide sequence ID" value="NZ_AP024510.1"/>
</dbReference>
<dbReference type="Proteomes" id="UP000295773">
    <property type="component" value="Unassembled WGS sequence"/>
</dbReference>
<evidence type="ECO:0008006" key="3">
    <source>
        <dbReference type="Google" id="ProtNLM"/>
    </source>
</evidence>
<evidence type="ECO:0000313" key="1">
    <source>
        <dbReference type="EMBL" id="TCU52934.1"/>
    </source>
</evidence>
<dbReference type="AlphaFoldDB" id="A0A4R3SWJ6"/>
<keyword evidence="2" id="KW-1185">Reference proteome</keyword>
<dbReference type="GeneID" id="73794788"/>
<proteinExistence type="predicted"/>
<protein>
    <recommendedName>
        <fullName evidence="3">Coat F domain-containing protein</fullName>
    </recommendedName>
</protein>
<name>A0A4R3SWJ6_9FIRM</name>
<evidence type="ECO:0000313" key="2">
    <source>
        <dbReference type="Proteomes" id="UP000295773"/>
    </source>
</evidence>
<sequence>MFHACDAMLTPKDVLYLEDLLDQTFVLNKRITNDVTMIQNEEVKTCFEEVNTNLAKHYHTMVELLQKEVKE</sequence>
<reference evidence="1 2" key="1">
    <citation type="submission" date="2019-03" db="EMBL/GenBank/DDBJ databases">
        <title>Genomic Encyclopedia of Type Strains, Phase IV (KMG-IV): sequencing the most valuable type-strain genomes for metagenomic binning, comparative biology and taxonomic classification.</title>
        <authorList>
            <person name="Goeker M."/>
        </authorList>
    </citation>
    <scope>NUCLEOTIDE SEQUENCE [LARGE SCALE GENOMIC DNA]</scope>
    <source>
        <strain evidence="1 2">DSM 29481</strain>
    </source>
</reference>
<comment type="caution">
    <text evidence="1">The sequence shown here is derived from an EMBL/GenBank/DDBJ whole genome shotgun (WGS) entry which is preliminary data.</text>
</comment>
<organism evidence="1 2">
    <name type="scientific">Longicatena caecimuris</name>
    <dbReference type="NCBI Taxonomy" id="1796635"/>
    <lineage>
        <taxon>Bacteria</taxon>
        <taxon>Bacillati</taxon>
        <taxon>Bacillota</taxon>
        <taxon>Erysipelotrichia</taxon>
        <taxon>Erysipelotrichales</taxon>
        <taxon>Erysipelotrichaceae</taxon>
        <taxon>Longicatena</taxon>
    </lineage>
</organism>